<dbReference type="PANTHER" id="PTHR30511">
    <property type="entry name" value="ALANINE RACEMASE"/>
    <property type="match status" value="1"/>
</dbReference>
<name>A0A1I6TK25_9BACL</name>
<dbReference type="OrthoDB" id="9813814at2"/>
<dbReference type="FunFam" id="2.40.37.10:FF:000006">
    <property type="entry name" value="Alanine racemase"/>
    <property type="match status" value="1"/>
</dbReference>
<evidence type="ECO:0000313" key="9">
    <source>
        <dbReference type="EMBL" id="SFS89514.1"/>
    </source>
</evidence>
<evidence type="ECO:0000256" key="6">
    <source>
        <dbReference type="PIRSR" id="PIRSR600821-50"/>
    </source>
</evidence>
<dbReference type="RefSeq" id="WP_091838127.1">
    <property type="nucleotide sequence ID" value="NZ_FPAA01000010.1"/>
</dbReference>
<dbReference type="EC" id="5.1.1.1" evidence="5"/>
<feature type="modified residue" description="N6-(pyridoxal phosphate)lysine" evidence="5 6">
    <location>
        <position position="41"/>
    </location>
</feature>
<dbReference type="Proteomes" id="UP000198660">
    <property type="component" value="Unassembled WGS sequence"/>
</dbReference>
<dbReference type="CDD" id="cd00430">
    <property type="entry name" value="PLPDE_III_AR"/>
    <property type="match status" value="1"/>
</dbReference>
<dbReference type="SMART" id="SM01005">
    <property type="entry name" value="Ala_racemase_C"/>
    <property type="match status" value="1"/>
</dbReference>
<feature type="active site" description="Proton acceptor; specific for L-alanine" evidence="5">
    <location>
        <position position="269"/>
    </location>
</feature>
<dbReference type="SUPFAM" id="SSF51419">
    <property type="entry name" value="PLP-binding barrel"/>
    <property type="match status" value="1"/>
</dbReference>
<dbReference type="Gene3D" id="3.20.20.10">
    <property type="entry name" value="Alanine racemase"/>
    <property type="match status" value="1"/>
</dbReference>
<keyword evidence="3 5" id="KW-0663">Pyridoxal phosphate</keyword>
<protein>
    <recommendedName>
        <fullName evidence="5">Alanine racemase</fullName>
        <ecNumber evidence="5">5.1.1.1</ecNumber>
    </recommendedName>
</protein>
<evidence type="ECO:0000256" key="3">
    <source>
        <dbReference type="ARBA" id="ARBA00022898"/>
    </source>
</evidence>
<dbReference type="HAMAP" id="MF_01201">
    <property type="entry name" value="Ala_racemase"/>
    <property type="match status" value="1"/>
</dbReference>
<accession>A0A1I6TK25</accession>
<dbReference type="EMBL" id="FPAA01000010">
    <property type="protein sequence ID" value="SFS89514.1"/>
    <property type="molecule type" value="Genomic_DNA"/>
</dbReference>
<dbReference type="InterPro" id="IPR029066">
    <property type="entry name" value="PLP-binding_barrel"/>
</dbReference>
<keyword evidence="4 5" id="KW-0413">Isomerase</keyword>
<dbReference type="PANTHER" id="PTHR30511:SF0">
    <property type="entry name" value="ALANINE RACEMASE, CATABOLIC-RELATED"/>
    <property type="match status" value="1"/>
</dbReference>
<dbReference type="GO" id="GO:0005829">
    <property type="term" value="C:cytosol"/>
    <property type="evidence" value="ECO:0007669"/>
    <property type="project" value="TreeGrafter"/>
</dbReference>
<dbReference type="GO" id="GO:0030170">
    <property type="term" value="F:pyridoxal phosphate binding"/>
    <property type="evidence" value="ECO:0007669"/>
    <property type="project" value="UniProtKB-UniRule"/>
</dbReference>
<dbReference type="Pfam" id="PF00842">
    <property type="entry name" value="Ala_racemase_C"/>
    <property type="match status" value="1"/>
</dbReference>
<comment type="function">
    <text evidence="5">Catalyzes the interconversion of L-alanine and D-alanine. May also act on other amino acids.</text>
</comment>
<evidence type="ECO:0000256" key="7">
    <source>
        <dbReference type="PIRSR" id="PIRSR600821-52"/>
    </source>
</evidence>
<gene>
    <name evidence="9" type="ORF">SAMN05444972_11072</name>
</gene>
<dbReference type="NCBIfam" id="TIGR00492">
    <property type="entry name" value="alr"/>
    <property type="match status" value="1"/>
</dbReference>
<dbReference type="InterPro" id="IPR009006">
    <property type="entry name" value="Ala_racemase/Decarboxylase_C"/>
</dbReference>
<dbReference type="UniPathway" id="UPA00042">
    <property type="reaction ID" value="UER00497"/>
</dbReference>
<dbReference type="InterPro" id="IPR011079">
    <property type="entry name" value="Ala_racemase_C"/>
</dbReference>
<dbReference type="InterPro" id="IPR000821">
    <property type="entry name" value="Ala_racemase"/>
</dbReference>
<dbReference type="GO" id="GO:0009252">
    <property type="term" value="P:peptidoglycan biosynthetic process"/>
    <property type="evidence" value="ECO:0007669"/>
    <property type="project" value="TreeGrafter"/>
</dbReference>
<dbReference type="SUPFAM" id="SSF50621">
    <property type="entry name" value="Alanine racemase C-terminal domain-like"/>
    <property type="match status" value="1"/>
</dbReference>
<proteinExistence type="inferred from homology"/>
<dbReference type="PROSITE" id="PS00395">
    <property type="entry name" value="ALANINE_RACEMASE"/>
    <property type="match status" value="1"/>
</dbReference>
<evidence type="ECO:0000256" key="1">
    <source>
        <dbReference type="ARBA" id="ARBA00000316"/>
    </source>
</evidence>
<dbReference type="GO" id="GO:0030632">
    <property type="term" value="P:D-alanine biosynthetic process"/>
    <property type="evidence" value="ECO:0007669"/>
    <property type="project" value="UniProtKB-UniRule"/>
</dbReference>
<comment type="catalytic activity">
    <reaction evidence="1 5">
        <text>L-alanine = D-alanine</text>
        <dbReference type="Rhea" id="RHEA:20249"/>
        <dbReference type="ChEBI" id="CHEBI:57416"/>
        <dbReference type="ChEBI" id="CHEBI:57972"/>
        <dbReference type="EC" id="5.1.1.1"/>
    </reaction>
</comment>
<comment type="similarity">
    <text evidence="5">Belongs to the alanine racemase family.</text>
</comment>
<dbReference type="InterPro" id="IPR001608">
    <property type="entry name" value="Ala_racemase_N"/>
</dbReference>
<feature type="binding site" evidence="5 7">
    <location>
        <position position="317"/>
    </location>
    <ligand>
        <name>substrate</name>
    </ligand>
</feature>
<sequence length="391" mass="42803">MVNDSYYRDTVAIIDLDAITHNVNQFKKRLAPSVRMMVAVKANAYGHGAVPVSKAALEAGATDLAVAFLDEAIALRKAGIDAPILILGHVPDRGIKEALDHQIALTVFDKQTLRYISQVATEQGVSARVHLKMDTGMGRLGLWGDDILPMAEEAATLPGIDLEGLYTHFATADEPNKSYTEKQYEQLMRVNQCLLNRGIRIPLIHCSNSAAAIDLPEMSQGMVRIGISLYGYYPSTDVDHQAVQLRPALTLKTKVVQVKKPEPGTGISYGRTHIAQKEEWVATLPVGYADGYSRLLSNRGHALVRGKRVPIIGRVCMDQTMIDVTSVMPLESGEEVILYGNQNGQCIHVDEIASLMGTISYEVTCLLAQRIPRIYIQKGVQNGIANSLLQD</sequence>
<keyword evidence="10" id="KW-1185">Reference proteome</keyword>
<dbReference type="Gene3D" id="2.40.37.10">
    <property type="entry name" value="Lyase, Ornithine Decarboxylase, Chain A, domain 1"/>
    <property type="match status" value="1"/>
</dbReference>
<dbReference type="GO" id="GO:0008784">
    <property type="term" value="F:alanine racemase activity"/>
    <property type="evidence" value="ECO:0007669"/>
    <property type="project" value="UniProtKB-UniRule"/>
</dbReference>
<feature type="binding site" evidence="5 7">
    <location>
        <position position="139"/>
    </location>
    <ligand>
        <name>substrate</name>
    </ligand>
</feature>
<dbReference type="FunFam" id="3.20.20.10:FF:000002">
    <property type="entry name" value="Alanine racemase"/>
    <property type="match status" value="1"/>
</dbReference>
<evidence type="ECO:0000259" key="8">
    <source>
        <dbReference type="SMART" id="SM01005"/>
    </source>
</evidence>
<dbReference type="InterPro" id="IPR020622">
    <property type="entry name" value="Ala_racemase_pyridoxalP-BS"/>
</dbReference>
<evidence type="ECO:0000256" key="4">
    <source>
        <dbReference type="ARBA" id="ARBA00023235"/>
    </source>
</evidence>
<dbReference type="AlphaFoldDB" id="A0A1I6TK25"/>
<feature type="domain" description="Alanine racemase C-terminal" evidence="8">
    <location>
        <begin position="248"/>
        <end position="376"/>
    </location>
</feature>
<organism evidence="9 10">
    <name type="scientific">Marininema halotolerans</name>
    <dbReference type="NCBI Taxonomy" id="1155944"/>
    <lineage>
        <taxon>Bacteria</taxon>
        <taxon>Bacillati</taxon>
        <taxon>Bacillota</taxon>
        <taxon>Bacilli</taxon>
        <taxon>Bacillales</taxon>
        <taxon>Thermoactinomycetaceae</taxon>
        <taxon>Marininema</taxon>
    </lineage>
</organism>
<evidence type="ECO:0000313" key="10">
    <source>
        <dbReference type="Proteomes" id="UP000198660"/>
    </source>
</evidence>
<reference evidence="10" key="1">
    <citation type="submission" date="2016-10" db="EMBL/GenBank/DDBJ databases">
        <authorList>
            <person name="Varghese N."/>
            <person name="Submissions S."/>
        </authorList>
    </citation>
    <scope>NUCLEOTIDE SEQUENCE [LARGE SCALE GENOMIC DNA]</scope>
    <source>
        <strain evidence="10">DSM 45789</strain>
    </source>
</reference>
<evidence type="ECO:0000256" key="5">
    <source>
        <dbReference type="HAMAP-Rule" id="MF_01201"/>
    </source>
</evidence>
<comment type="pathway">
    <text evidence="5">Amino-acid biosynthesis; D-alanine biosynthesis; D-alanine from L-alanine: step 1/1.</text>
</comment>
<feature type="active site" description="Proton acceptor; specific for D-alanine" evidence="5">
    <location>
        <position position="41"/>
    </location>
</feature>
<dbReference type="PRINTS" id="PR00992">
    <property type="entry name" value="ALARACEMASE"/>
</dbReference>
<dbReference type="Pfam" id="PF01168">
    <property type="entry name" value="Ala_racemase_N"/>
    <property type="match status" value="1"/>
</dbReference>
<comment type="cofactor">
    <cofactor evidence="2 5 6">
        <name>pyridoxal 5'-phosphate</name>
        <dbReference type="ChEBI" id="CHEBI:597326"/>
    </cofactor>
</comment>
<evidence type="ECO:0000256" key="2">
    <source>
        <dbReference type="ARBA" id="ARBA00001933"/>
    </source>
</evidence>